<dbReference type="CDD" id="cd01837">
    <property type="entry name" value="SGNH_plant_lipase_like"/>
    <property type="match status" value="1"/>
</dbReference>
<dbReference type="InterPro" id="IPR036514">
    <property type="entry name" value="SGNH_hydro_sf"/>
</dbReference>
<dbReference type="InterPro" id="IPR001087">
    <property type="entry name" value="GDSL"/>
</dbReference>
<dbReference type="AlphaFoldDB" id="A0AA38CKX6"/>
<accession>A0AA38CKX6</accession>
<dbReference type="Pfam" id="PF00657">
    <property type="entry name" value="Lipase_GDSL"/>
    <property type="match status" value="1"/>
</dbReference>
<dbReference type="GO" id="GO:0016042">
    <property type="term" value="P:lipid catabolic process"/>
    <property type="evidence" value="ECO:0007669"/>
    <property type="project" value="UniProtKB-KW"/>
</dbReference>
<keyword evidence="2" id="KW-0378">Hydrolase</keyword>
<organism evidence="5 6">
    <name type="scientific">Taxus chinensis</name>
    <name type="common">Chinese yew</name>
    <name type="synonym">Taxus wallichiana var. chinensis</name>
    <dbReference type="NCBI Taxonomy" id="29808"/>
    <lineage>
        <taxon>Eukaryota</taxon>
        <taxon>Viridiplantae</taxon>
        <taxon>Streptophyta</taxon>
        <taxon>Embryophyta</taxon>
        <taxon>Tracheophyta</taxon>
        <taxon>Spermatophyta</taxon>
        <taxon>Pinopsida</taxon>
        <taxon>Pinidae</taxon>
        <taxon>Conifers II</taxon>
        <taxon>Cupressales</taxon>
        <taxon>Taxaceae</taxon>
        <taxon>Taxus</taxon>
    </lineage>
</organism>
<dbReference type="PANTHER" id="PTHR45648">
    <property type="entry name" value="GDSL LIPASE/ACYLHYDROLASE FAMILY PROTEIN (AFU_ORTHOLOGUE AFUA_4G14700)"/>
    <property type="match status" value="1"/>
</dbReference>
<dbReference type="OMA" id="VWNGLHT"/>
<dbReference type="PANTHER" id="PTHR45648:SF13">
    <property type="entry name" value="OS02G0290900 PROTEIN"/>
    <property type="match status" value="1"/>
</dbReference>
<gene>
    <name evidence="5" type="ORF">KI387_014208</name>
</gene>
<evidence type="ECO:0000256" key="2">
    <source>
        <dbReference type="ARBA" id="ARBA00022801"/>
    </source>
</evidence>
<protein>
    <recommendedName>
        <fullName evidence="7">GDSL esterase/lipase</fullName>
    </recommendedName>
</protein>
<sequence length="416" mass="45646">MPTDSTALLCAQSPCYETGTGRLDLPRCQACNENGEFPGEEENPHLYGHFSSQNDEVSGSKAPARSKSNKGIPVVSEQVPGFYIFGDSTVDSGNNNYLGTFARANMPPYGRDFDTHMPTGRFSNGRLTIDYLALFMGLPFVPTYLGVGGIVENMVAGVNFASAGAGVLHFSGDDLGQHISLSQQTEQFSEMSQDMSLAFGADETKERISKSIIYVSVGSNDYIHYYLRNVSGIQSLQPPWKFNKLLVQGIRDELMHLYNANVRKMVVVGIGPLGCAPHFLWETNSQSGECAENINNMIIEFNFALKYMVDSLNSILPGATIVYCDIFEGLMDILHNPQVYGFAYPNDACCGLGKFGGGLICAFPSMACSDASTHVWWDQFHTSDAVNSIMADNQWNARFTKVCYPMDLRDLVSVDS</sequence>
<evidence type="ECO:0000256" key="1">
    <source>
        <dbReference type="ARBA" id="ARBA00008668"/>
    </source>
</evidence>
<evidence type="ECO:0000313" key="6">
    <source>
        <dbReference type="Proteomes" id="UP000824469"/>
    </source>
</evidence>
<evidence type="ECO:0008006" key="7">
    <source>
        <dbReference type="Google" id="ProtNLM"/>
    </source>
</evidence>
<dbReference type="InterPro" id="IPR051058">
    <property type="entry name" value="GDSL_Est/Lipase"/>
</dbReference>
<dbReference type="Proteomes" id="UP000824469">
    <property type="component" value="Unassembled WGS sequence"/>
</dbReference>
<evidence type="ECO:0000256" key="3">
    <source>
        <dbReference type="ARBA" id="ARBA00022963"/>
    </source>
</evidence>
<comment type="similarity">
    <text evidence="1">Belongs to the 'GDSL' lipolytic enzyme family.</text>
</comment>
<proteinExistence type="inferred from homology"/>
<dbReference type="InterPro" id="IPR035669">
    <property type="entry name" value="SGNH_plant_lipase-like"/>
</dbReference>
<keyword evidence="3" id="KW-0442">Lipid degradation</keyword>
<reference evidence="5 6" key="1">
    <citation type="journal article" date="2021" name="Nat. Plants">
        <title>The Taxus genome provides insights into paclitaxel biosynthesis.</title>
        <authorList>
            <person name="Xiong X."/>
            <person name="Gou J."/>
            <person name="Liao Q."/>
            <person name="Li Y."/>
            <person name="Zhou Q."/>
            <person name="Bi G."/>
            <person name="Li C."/>
            <person name="Du R."/>
            <person name="Wang X."/>
            <person name="Sun T."/>
            <person name="Guo L."/>
            <person name="Liang H."/>
            <person name="Lu P."/>
            <person name="Wu Y."/>
            <person name="Zhang Z."/>
            <person name="Ro D.K."/>
            <person name="Shang Y."/>
            <person name="Huang S."/>
            <person name="Yan J."/>
        </authorList>
    </citation>
    <scope>NUCLEOTIDE SEQUENCE [LARGE SCALE GENOMIC DNA]</scope>
    <source>
        <strain evidence="5">Ta-2019</strain>
    </source>
</reference>
<feature type="region of interest" description="Disordered" evidence="4">
    <location>
        <begin position="49"/>
        <end position="70"/>
    </location>
</feature>
<evidence type="ECO:0000256" key="4">
    <source>
        <dbReference type="SAM" id="MobiDB-lite"/>
    </source>
</evidence>
<name>A0AA38CKX6_TAXCH</name>
<dbReference type="Gene3D" id="3.40.50.1110">
    <property type="entry name" value="SGNH hydrolase"/>
    <property type="match status" value="1"/>
</dbReference>
<evidence type="ECO:0000313" key="5">
    <source>
        <dbReference type="EMBL" id="KAH9302625.1"/>
    </source>
</evidence>
<keyword evidence="6" id="KW-1185">Reference proteome</keyword>
<dbReference type="EMBL" id="JAHRHJ020000009">
    <property type="protein sequence ID" value="KAH9302625.1"/>
    <property type="molecule type" value="Genomic_DNA"/>
</dbReference>
<comment type="caution">
    <text evidence="5">The sequence shown here is derived from an EMBL/GenBank/DDBJ whole genome shotgun (WGS) entry which is preliminary data.</text>
</comment>
<dbReference type="GO" id="GO:0016788">
    <property type="term" value="F:hydrolase activity, acting on ester bonds"/>
    <property type="evidence" value="ECO:0007669"/>
    <property type="project" value="InterPro"/>
</dbReference>
<keyword evidence="3" id="KW-0443">Lipid metabolism</keyword>